<proteinExistence type="predicted"/>
<feature type="transmembrane region" description="Helical" evidence="2">
    <location>
        <begin position="70"/>
        <end position="93"/>
    </location>
</feature>
<dbReference type="Pfam" id="PF26255">
    <property type="entry name" value="Viral_env_HRPV"/>
    <property type="match status" value="1"/>
</dbReference>
<organism evidence="4 5">
    <name type="scientific">Haloferax larsenii</name>
    <dbReference type="NCBI Taxonomy" id="302484"/>
    <lineage>
        <taxon>Archaea</taxon>
        <taxon>Methanobacteriati</taxon>
        <taxon>Methanobacteriota</taxon>
        <taxon>Stenosarchaea group</taxon>
        <taxon>Halobacteria</taxon>
        <taxon>Halobacteriales</taxon>
        <taxon>Haloferacaceae</taxon>
        <taxon>Haloferax</taxon>
    </lineage>
</organism>
<keyword evidence="2" id="KW-1133">Transmembrane helix</keyword>
<dbReference type="AlphaFoldDB" id="A0A1H7QQM1"/>
<name>A0A1H7QQM1_HALLR</name>
<keyword evidence="2" id="KW-0812">Transmembrane</keyword>
<feature type="transmembrane region" description="Helical" evidence="2">
    <location>
        <begin position="38"/>
        <end position="58"/>
    </location>
</feature>
<keyword evidence="2" id="KW-0472">Membrane</keyword>
<dbReference type="InterPro" id="IPR058677">
    <property type="entry name" value="ORF4_N"/>
</dbReference>
<feature type="domain" description="Envelope protein N-terminal" evidence="3">
    <location>
        <begin position="94"/>
        <end position="408"/>
    </location>
</feature>
<protein>
    <recommendedName>
        <fullName evidence="3">Envelope protein N-terminal domain-containing protein</fullName>
    </recommendedName>
</protein>
<evidence type="ECO:0000256" key="1">
    <source>
        <dbReference type="SAM" id="MobiDB-lite"/>
    </source>
</evidence>
<dbReference type="EMBL" id="FOAD01000005">
    <property type="protein sequence ID" value="SEL50301.1"/>
    <property type="molecule type" value="Genomic_DNA"/>
</dbReference>
<accession>A0A1H7QQM1</accession>
<gene>
    <name evidence="4" type="ORF">SAMN04488691_105122</name>
</gene>
<sequence length="580" mass="63354">MKNENTLHNTVGESILNQEEPVNDLDDSEELKTSKRTFLKGLGTVGGLAIGGGTMLHPDNPYAAVEDADALLGTAALVGVSMVVAGAVSFYSASQRASAKTKLVLQDDLYSNAIQEQSERENLTSKPDQVDYISRTLIGDAIIKAVDSLNDEVPQSEARNRAVEHLNKEVDKYVNNVIQFQNAQVMSFLDDVKAIQDFSDLNFQEAWMDGSHTETVDSFLAESTDDAITRYVSNEYDTYDNDDEDVFAHIPVEYELNSGKTIIIDMLVYEGYVDNSMSNFMGTYTALPQSGSQILDSQVISEGISAYDVSQFEASDTDSPFQPVAINDPYQNQSQQFYLNPSDINIILDKLETIRENARQDFYGIVDDIYANYEPGELDVSNIQIPTQRLLDSSESYLDGNDQAQQIVSYTLGHTSTSSDSTDFQKWSWTDSSGNTVNVNGFLTTDKTIGQLSKGDTVDLSTSNVSYADVLEPAENSQTTRYNVKGKILTFNGAVDAGGNEVTTIDATANPVTQTDISDMKTKLEKLQEDRQEQSAKVELDVGGIGGALFGDTLGKNIEQYGLVAGGIVGLLVVLNVISN</sequence>
<evidence type="ECO:0000313" key="4">
    <source>
        <dbReference type="EMBL" id="SEL50301.1"/>
    </source>
</evidence>
<evidence type="ECO:0000313" key="5">
    <source>
        <dbReference type="Proteomes" id="UP000183894"/>
    </source>
</evidence>
<dbReference type="Proteomes" id="UP000183894">
    <property type="component" value="Unassembled WGS sequence"/>
</dbReference>
<dbReference type="RefSeq" id="WP_139198381.1">
    <property type="nucleotide sequence ID" value="NZ_FOAD01000005.1"/>
</dbReference>
<dbReference type="OrthoDB" id="351264at2157"/>
<evidence type="ECO:0000256" key="2">
    <source>
        <dbReference type="SAM" id="Phobius"/>
    </source>
</evidence>
<feature type="region of interest" description="Disordered" evidence="1">
    <location>
        <begin position="1"/>
        <end position="26"/>
    </location>
</feature>
<feature type="compositionally biased region" description="Polar residues" evidence="1">
    <location>
        <begin position="1"/>
        <end position="17"/>
    </location>
</feature>
<evidence type="ECO:0000259" key="3">
    <source>
        <dbReference type="Pfam" id="PF26255"/>
    </source>
</evidence>
<reference evidence="4 5" key="1">
    <citation type="submission" date="2016-10" db="EMBL/GenBank/DDBJ databases">
        <authorList>
            <person name="de Groot N.N."/>
        </authorList>
    </citation>
    <scope>NUCLEOTIDE SEQUENCE [LARGE SCALE GENOMIC DNA]</scope>
    <source>
        <strain evidence="4 5">CDM_5</strain>
    </source>
</reference>
<feature type="transmembrane region" description="Helical" evidence="2">
    <location>
        <begin position="561"/>
        <end position="579"/>
    </location>
</feature>